<sequence>MAIDRESVNFKLPKSLVESLRAEAKKRNTSATELVVHGLHHILGETEVVENGIEDVLHQIINRLSTLEANQVNNTSSIESSIENRLQRIETVLGQLAQSIEQGIESTSTQQQAQQLNKLEEKLETVAKNLAQLNNALGQLRQQGNTGRRQFSSSSHQFHAKSVEIQSLAGENLARRLGVDELSLSRERENKSPSEFESWSRHRDPGSRGWRFGEDGLYYPVK</sequence>
<feature type="compositionally biased region" description="Basic and acidic residues" evidence="2">
    <location>
        <begin position="184"/>
        <end position="214"/>
    </location>
</feature>
<name>A0A1Z4KVY8_ANAVA</name>
<evidence type="ECO:0000256" key="1">
    <source>
        <dbReference type="SAM" id="Coils"/>
    </source>
</evidence>
<feature type="region of interest" description="Disordered" evidence="2">
    <location>
        <begin position="184"/>
        <end position="222"/>
    </location>
</feature>
<accession>A0A1Z4KVY8</accession>
<evidence type="ECO:0000313" key="3">
    <source>
        <dbReference type="EMBL" id="BAY73200.1"/>
    </source>
</evidence>
<dbReference type="AlphaFoldDB" id="A0A1Z4KVY8"/>
<protein>
    <submittedName>
        <fullName evidence="3">Uncharacterized protein</fullName>
    </submittedName>
</protein>
<evidence type="ECO:0000313" key="4">
    <source>
        <dbReference type="Proteomes" id="UP000217507"/>
    </source>
</evidence>
<proteinExistence type="predicted"/>
<gene>
    <name evidence="3" type="ORF">NIES23_60280</name>
</gene>
<geneLocation type="plasmid" evidence="3">
    <name>plasmid2</name>
</geneLocation>
<dbReference type="EMBL" id="AP018218">
    <property type="protein sequence ID" value="BAY73200.1"/>
    <property type="molecule type" value="Genomic_DNA"/>
</dbReference>
<evidence type="ECO:0000256" key="2">
    <source>
        <dbReference type="SAM" id="MobiDB-lite"/>
    </source>
</evidence>
<feature type="coiled-coil region" evidence="1">
    <location>
        <begin position="109"/>
        <end position="143"/>
    </location>
</feature>
<dbReference type="Proteomes" id="UP000217507">
    <property type="component" value="Plasmid Plasmid2 dna"/>
</dbReference>
<keyword evidence="1" id="KW-0175">Coiled coil</keyword>
<organism evidence="3 4">
    <name type="scientific">Trichormus variabilis NIES-23</name>
    <dbReference type="NCBI Taxonomy" id="1973479"/>
    <lineage>
        <taxon>Bacteria</taxon>
        <taxon>Bacillati</taxon>
        <taxon>Cyanobacteriota</taxon>
        <taxon>Cyanophyceae</taxon>
        <taxon>Nostocales</taxon>
        <taxon>Nostocaceae</taxon>
        <taxon>Trichormus</taxon>
    </lineage>
</organism>
<reference evidence="3 4" key="1">
    <citation type="submission" date="2017-06" db="EMBL/GenBank/DDBJ databases">
        <title>Genome sequencing of cyanobaciteial culture collection at National Institute for Environmental Studies (NIES).</title>
        <authorList>
            <person name="Hirose Y."/>
            <person name="Shimura Y."/>
            <person name="Fujisawa T."/>
            <person name="Nakamura Y."/>
            <person name="Kawachi M."/>
        </authorList>
    </citation>
    <scope>NUCLEOTIDE SEQUENCE [LARGE SCALE GENOMIC DNA]</scope>
    <source>
        <strain evidence="3 4">NIES-23</strain>
        <plasmid evidence="4">Plasmid Plasmid2 dna</plasmid>
    </source>
</reference>
<keyword evidence="3" id="KW-0614">Plasmid</keyword>